<dbReference type="InterPro" id="IPR016874">
    <property type="entry name" value="TcmP-like"/>
</dbReference>
<sequence length="283" mass="32113">MAIQQPIDPGLQGVPETMLMTVWNRSRHSQGGDALLDDPLGEGLVHRLNYDFRGHFGKPHPAHAIRSRYADERLRDFLARFPGGTVVALGEGLETQFWRVDNGRVIWYSVDLPEAIAIRRRLLPESSRNYLVECSALDHAWLERIVSERAGPIFVSAAGLLMYFEAEQVLALLRAIVERLGQGELFFDTIPPWFSRKTFKGWQLTPSYTAPVMPWGIELGDLPSFIGQVEGLQLRECLTYAEPWPRYMPMLALLSRIGWVRRRLAPGLVHAVFERAADQSHKA</sequence>
<dbReference type="Proteomes" id="UP000292639">
    <property type="component" value="Unassembled WGS sequence"/>
</dbReference>
<dbReference type="Gene3D" id="3.40.50.150">
    <property type="entry name" value="Vaccinia Virus protein VP39"/>
    <property type="match status" value="1"/>
</dbReference>
<evidence type="ECO:0000256" key="1">
    <source>
        <dbReference type="ARBA" id="ARBA00022603"/>
    </source>
</evidence>
<dbReference type="PANTHER" id="PTHR43619">
    <property type="entry name" value="S-ADENOSYL-L-METHIONINE-DEPENDENT METHYLTRANSFERASE YKTD-RELATED"/>
    <property type="match status" value="1"/>
</dbReference>
<dbReference type="Pfam" id="PF04072">
    <property type="entry name" value="LCM"/>
    <property type="match status" value="1"/>
</dbReference>
<proteinExistence type="predicted"/>
<keyword evidence="2" id="KW-0808">Transferase</keyword>
<reference evidence="3 4" key="1">
    <citation type="submission" date="2018-06" db="EMBL/GenBank/DDBJ databases">
        <title>Three novel Pseudomonas species isolated from symptomatic oak.</title>
        <authorList>
            <person name="Bueno-Gonzalez V."/>
            <person name="Brady C."/>
        </authorList>
    </citation>
    <scope>NUCLEOTIDE SEQUENCE [LARGE SCALE GENOMIC DNA]</scope>
    <source>
        <strain evidence="3 4">P17C</strain>
    </source>
</reference>
<dbReference type="SUPFAM" id="SSF53335">
    <property type="entry name" value="S-adenosyl-L-methionine-dependent methyltransferases"/>
    <property type="match status" value="1"/>
</dbReference>
<keyword evidence="4" id="KW-1185">Reference proteome</keyword>
<dbReference type="InterPro" id="IPR029063">
    <property type="entry name" value="SAM-dependent_MTases_sf"/>
</dbReference>
<dbReference type="EMBL" id="QJUP01000004">
    <property type="protein sequence ID" value="TBU98676.1"/>
    <property type="molecule type" value="Genomic_DNA"/>
</dbReference>
<organism evidence="3 4">
    <name type="scientific">Stutzerimonas kirkiae</name>
    <dbReference type="NCBI Taxonomy" id="2211392"/>
    <lineage>
        <taxon>Bacteria</taxon>
        <taxon>Pseudomonadati</taxon>
        <taxon>Pseudomonadota</taxon>
        <taxon>Gammaproteobacteria</taxon>
        <taxon>Pseudomonadales</taxon>
        <taxon>Pseudomonadaceae</taxon>
        <taxon>Stutzerimonas</taxon>
    </lineage>
</organism>
<evidence type="ECO:0000313" key="3">
    <source>
        <dbReference type="EMBL" id="TBU98676.1"/>
    </source>
</evidence>
<dbReference type="GO" id="GO:0008168">
    <property type="term" value="F:methyltransferase activity"/>
    <property type="evidence" value="ECO:0007669"/>
    <property type="project" value="UniProtKB-KW"/>
</dbReference>
<evidence type="ECO:0008006" key="5">
    <source>
        <dbReference type="Google" id="ProtNLM"/>
    </source>
</evidence>
<keyword evidence="1" id="KW-0489">Methyltransferase</keyword>
<accession>A0A4Q9RDQ5</accession>
<dbReference type="AlphaFoldDB" id="A0A4Q9RDQ5"/>
<dbReference type="RefSeq" id="WP_131185625.1">
    <property type="nucleotide sequence ID" value="NZ_QJUO01000032.1"/>
</dbReference>
<dbReference type="OrthoDB" id="9800233at2"/>
<gene>
    <name evidence="3" type="ORF">DNJ96_05405</name>
</gene>
<evidence type="ECO:0000313" key="4">
    <source>
        <dbReference type="Proteomes" id="UP000292639"/>
    </source>
</evidence>
<protein>
    <recommendedName>
        <fullName evidence="5">Methyltransferase</fullName>
    </recommendedName>
</protein>
<dbReference type="PANTHER" id="PTHR43619:SF2">
    <property type="entry name" value="S-ADENOSYL-L-METHIONINE-DEPENDENT METHYLTRANSFERASES SUPERFAMILY PROTEIN"/>
    <property type="match status" value="1"/>
</dbReference>
<dbReference type="PIRSF" id="PIRSF028177">
    <property type="entry name" value="Polyketide_synth_Omtfrase_TcmP"/>
    <property type="match status" value="1"/>
</dbReference>
<dbReference type="GO" id="GO:0032259">
    <property type="term" value="P:methylation"/>
    <property type="evidence" value="ECO:0007669"/>
    <property type="project" value="UniProtKB-KW"/>
</dbReference>
<dbReference type="InterPro" id="IPR007213">
    <property type="entry name" value="Ppm1/Ppm2/Tcmp"/>
</dbReference>
<comment type="caution">
    <text evidence="3">The sequence shown here is derived from an EMBL/GenBank/DDBJ whole genome shotgun (WGS) entry which is preliminary data.</text>
</comment>
<evidence type="ECO:0000256" key="2">
    <source>
        <dbReference type="ARBA" id="ARBA00022679"/>
    </source>
</evidence>
<name>A0A4Q9RDQ5_9GAMM</name>